<keyword evidence="3" id="KW-1185">Reference proteome</keyword>
<evidence type="ECO:0000313" key="2">
    <source>
        <dbReference type="EMBL" id="MCX3063483.1"/>
    </source>
</evidence>
<dbReference type="EMBL" id="JAPHNL010000312">
    <property type="protein sequence ID" value="MCX3063483.1"/>
    <property type="molecule type" value="Genomic_DNA"/>
</dbReference>
<gene>
    <name evidence="2" type="ORF">OFY01_27725</name>
</gene>
<dbReference type="RefSeq" id="WP_266604478.1">
    <property type="nucleotide sequence ID" value="NZ_JAPHNL010000312.1"/>
</dbReference>
<proteinExistence type="predicted"/>
<sequence length="101" mass="10201">MTTRTTIPAAASAAACAPALGLTAPAAMAAPEQAQDRGLTSVFHGIPGMAVDVYADGDELSHPGLVRPVGGLSRDAGAIAVTNVLSGHRAAGRRDWRRANV</sequence>
<evidence type="ECO:0000313" key="3">
    <source>
        <dbReference type="Proteomes" id="UP001163064"/>
    </source>
</evidence>
<name>A0ABT3U2F1_9ACTN</name>
<feature type="chain" id="PRO_5046114434" evidence="1">
    <location>
        <begin position="30"/>
        <end position="101"/>
    </location>
</feature>
<dbReference type="PROSITE" id="PS51257">
    <property type="entry name" value="PROKAR_LIPOPROTEIN"/>
    <property type="match status" value="1"/>
</dbReference>
<feature type="signal peptide" evidence="1">
    <location>
        <begin position="1"/>
        <end position="29"/>
    </location>
</feature>
<reference evidence="2" key="1">
    <citation type="submission" date="2022-10" db="EMBL/GenBank/DDBJ databases">
        <title>Streptomyces beihaiensis sp. nov., a chitin degrading actinobacterium, isolated from shrimp pond soil.</title>
        <authorList>
            <person name="Xie J."/>
            <person name="Shen N."/>
        </authorList>
    </citation>
    <scope>NUCLEOTIDE SEQUENCE</scope>
    <source>
        <strain evidence="2">GXMU-J5</strain>
    </source>
</reference>
<evidence type="ECO:0000256" key="1">
    <source>
        <dbReference type="SAM" id="SignalP"/>
    </source>
</evidence>
<keyword evidence="1" id="KW-0732">Signal</keyword>
<dbReference type="Proteomes" id="UP001163064">
    <property type="component" value="Unassembled WGS sequence"/>
</dbReference>
<accession>A0ABT3U2F1</accession>
<protein>
    <submittedName>
        <fullName evidence="2">Uncharacterized protein</fullName>
    </submittedName>
</protein>
<organism evidence="2 3">
    <name type="scientific">Streptomyces beihaiensis</name>
    <dbReference type="NCBI Taxonomy" id="2984495"/>
    <lineage>
        <taxon>Bacteria</taxon>
        <taxon>Bacillati</taxon>
        <taxon>Actinomycetota</taxon>
        <taxon>Actinomycetes</taxon>
        <taxon>Kitasatosporales</taxon>
        <taxon>Streptomycetaceae</taxon>
        <taxon>Streptomyces</taxon>
    </lineage>
</organism>
<comment type="caution">
    <text evidence="2">The sequence shown here is derived from an EMBL/GenBank/DDBJ whole genome shotgun (WGS) entry which is preliminary data.</text>
</comment>